<dbReference type="GO" id="GO:0005576">
    <property type="term" value="C:extracellular region"/>
    <property type="evidence" value="ECO:0007669"/>
    <property type="project" value="UniProtKB-ARBA"/>
</dbReference>
<feature type="domain" description="Laminin EGF-like" evidence="24">
    <location>
        <begin position="667"/>
        <end position="712"/>
    </location>
</feature>
<keyword evidence="3" id="KW-0272">Extracellular matrix</keyword>
<dbReference type="PROSITE" id="PS50025">
    <property type="entry name" value="LAM_G_DOMAIN"/>
    <property type="match status" value="5"/>
</dbReference>
<dbReference type="Pfam" id="PF06009">
    <property type="entry name" value="Laminin_II"/>
    <property type="match status" value="1"/>
</dbReference>
<feature type="disulfide bond" evidence="19">
    <location>
        <begin position="577"/>
        <end position="589"/>
    </location>
</feature>
<dbReference type="Pfam" id="PF00053">
    <property type="entry name" value="EGF_laminin"/>
    <property type="match status" value="19"/>
</dbReference>
<dbReference type="Proteomes" id="UP001066276">
    <property type="component" value="Chromosome 7"/>
</dbReference>
<feature type="disulfide bond" evidence="19">
    <location>
        <begin position="688"/>
        <end position="697"/>
    </location>
</feature>
<evidence type="ECO:0000313" key="29">
    <source>
        <dbReference type="Proteomes" id="UP001066276"/>
    </source>
</evidence>
<feature type="chain" id="PRO_5044000895" description="Laminin subunit alpha-5" evidence="22">
    <location>
        <begin position="24"/>
        <end position="3698"/>
    </location>
</feature>
<dbReference type="FunFam" id="2.60.120.200:FF:000150">
    <property type="entry name" value="Laminin subunit alpha 5"/>
    <property type="match status" value="1"/>
</dbReference>
<dbReference type="CDD" id="cd00055">
    <property type="entry name" value="EGF_Lam"/>
    <property type="match status" value="20"/>
</dbReference>
<keyword evidence="29" id="KW-1185">Reference proteome</keyword>
<feature type="domain" description="Laminin EGF-like" evidence="24">
    <location>
        <begin position="714"/>
        <end position="763"/>
    </location>
</feature>
<feature type="disulfide bond" evidence="19">
    <location>
        <begin position="507"/>
        <end position="516"/>
    </location>
</feature>
<dbReference type="SMART" id="SM00282">
    <property type="entry name" value="LamG"/>
    <property type="match status" value="5"/>
</dbReference>
<feature type="disulfide bond" evidence="19">
    <location>
        <begin position="1983"/>
        <end position="1992"/>
    </location>
</feature>
<feature type="disulfide bond" evidence="19">
    <location>
        <begin position="1427"/>
        <end position="1439"/>
    </location>
</feature>
<feature type="domain" description="Laminin G" evidence="23">
    <location>
        <begin position="3518"/>
        <end position="3695"/>
    </location>
</feature>
<dbReference type="GO" id="GO:0009887">
    <property type="term" value="P:animal organ morphogenesis"/>
    <property type="evidence" value="ECO:0007669"/>
    <property type="project" value="TreeGrafter"/>
</dbReference>
<keyword evidence="4 22" id="KW-0732">Signal</keyword>
<comment type="caution">
    <text evidence="19">Lacks conserved residue(s) required for the propagation of feature annotation.</text>
</comment>
<dbReference type="Gene3D" id="2.60.120.200">
    <property type="match status" value="5"/>
</dbReference>
<feature type="disulfide bond" evidence="19">
    <location>
        <begin position="787"/>
        <end position="796"/>
    </location>
</feature>
<dbReference type="GO" id="GO:0030334">
    <property type="term" value="P:regulation of cell migration"/>
    <property type="evidence" value="ECO:0007669"/>
    <property type="project" value="InterPro"/>
</dbReference>
<evidence type="ECO:0000256" key="18">
    <source>
        <dbReference type="PROSITE-ProRule" id="PRU00206"/>
    </source>
</evidence>
<dbReference type="GO" id="GO:0030155">
    <property type="term" value="P:regulation of cell adhesion"/>
    <property type="evidence" value="ECO:0007669"/>
    <property type="project" value="InterPro"/>
</dbReference>
<dbReference type="Pfam" id="PF00055">
    <property type="entry name" value="Laminin_N"/>
    <property type="match status" value="1"/>
</dbReference>
<dbReference type="PANTHER" id="PTHR10574:SF406">
    <property type="entry name" value="LAMININ SUBUNIT ALPHA 5"/>
    <property type="match status" value="1"/>
</dbReference>
<dbReference type="Pfam" id="PF06008">
    <property type="entry name" value="Laminin_I"/>
    <property type="match status" value="1"/>
</dbReference>
<comment type="subcellular location">
    <subcellularLocation>
        <location evidence="1">Secreted</location>
        <location evidence="1">Extracellular space</location>
        <location evidence="1">Extracellular matrix</location>
        <location evidence="1">Basement membrane</location>
    </subcellularLocation>
</comment>
<dbReference type="Pfam" id="PF24973">
    <property type="entry name" value="EGF_LMN_ATRN"/>
    <property type="match status" value="1"/>
</dbReference>
<feature type="compositionally biased region" description="Basic and acidic residues" evidence="21">
    <location>
        <begin position="2558"/>
        <end position="2569"/>
    </location>
</feature>
<dbReference type="InterPro" id="IPR050440">
    <property type="entry name" value="Laminin/Netrin_ECM"/>
</dbReference>
<dbReference type="CDD" id="cd00110">
    <property type="entry name" value="LamG"/>
    <property type="match status" value="5"/>
</dbReference>
<feature type="domain" description="Laminin EGF-like" evidence="24">
    <location>
        <begin position="1517"/>
        <end position="1565"/>
    </location>
</feature>
<feature type="disulfide bond" evidence="19">
    <location>
        <begin position="715"/>
        <end position="732"/>
    </location>
</feature>
<feature type="disulfide bond" evidence="19">
    <location>
        <begin position="669"/>
        <end position="686"/>
    </location>
</feature>
<dbReference type="InterPro" id="IPR010307">
    <property type="entry name" value="Laminin_dom_II"/>
</dbReference>
<dbReference type="GO" id="GO:0060541">
    <property type="term" value="P:respiratory system development"/>
    <property type="evidence" value="ECO:0007669"/>
    <property type="project" value="UniProtKB-ARBA"/>
</dbReference>
<evidence type="ECO:0000259" key="25">
    <source>
        <dbReference type="PROSITE" id="PS50050"/>
    </source>
</evidence>
<dbReference type="GO" id="GO:0045995">
    <property type="term" value="P:regulation of embryonic development"/>
    <property type="evidence" value="ECO:0007669"/>
    <property type="project" value="InterPro"/>
</dbReference>
<feature type="domain" description="Laminin EGF-like" evidence="24">
    <location>
        <begin position="418"/>
        <end position="462"/>
    </location>
</feature>
<feature type="repeat" description="TNFR-Cys" evidence="18">
    <location>
        <begin position="1832"/>
        <end position="1880"/>
    </location>
</feature>
<feature type="disulfide bond" evidence="19">
    <location>
        <begin position="734"/>
        <end position="743"/>
    </location>
</feature>
<keyword evidence="9 19" id="KW-1015">Disulfide bond</keyword>
<feature type="domain" description="Laminin EGF-like" evidence="24">
    <location>
        <begin position="1852"/>
        <end position="1901"/>
    </location>
</feature>
<dbReference type="EMBL" id="JANPWB010000011">
    <property type="protein sequence ID" value="KAJ1122595.1"/>
    <property type="molecule type" value="Genomic_DNA"/>
</dbReference>
<evidence type="ECO:0000256" key="16">
    <source>
        <dbReference type="ARBA" id="ARBA00081617"/>
    </source>
</evidence>
<dbReference type="FunFam" id="2.10.25.10:FF:000405">
    <property type="entry name" value="Laminin subunit alpha 5"/>
    <property type="match status" value="1"/>
</dbReference>
<feature type="domain" description="Laminin EGF-like" evidence="24">
    <location>
        <begin position="1566"/>
        <end position="1616"/>
    </location>
</feature>
<feature type="disulfide bond" evidence="19">
    <location>
        <begin position="642"/>
        <end position="651"/>
    </location>
</feature>
<feature type="domain" description="Laminin G" evidence="23">
    <location>
        <begin position="3122"/>
        <end position="3289"/>
    </location>
</feature>
<dbReference type="PROSITE" id="PS50027">
    <property type="entry name" value="EGF_LAM_2"/>
    <property type="match status" value="16"/>
</dbReference>
<evidence type="ECO:0000256" key="4">
    <source>
        <dbReference type="ARBA" id="ARBA00022729"/>
    </source>
</evidence>
<dbReference type="Pfam" id="PF00054">
    <property type="entry name" value="Laminin_G_1"/>
    <property type="match status" value="1"/>
</dbReference>
<dbReference type="GO" id="GO:0045202">
    <property type="term" value="C:synapse"/>
    <property type="evidence" value="ECO:0007669"/>
    <property type="project" value="UniProtKB-ARBA"/>
</dbReference>
<feature type="disulfide bond" evidence="19">
    <location>
        <begin position="438"/>
        <end position="447"/>
    </location>
</feature>
<evidence type="ECO:0000259" key="24">
    <source>
        <dbReference type="PROSITE" id="PS50027"/>
    </source>
</evidence>
<dbReference type="GO" id="GO:0005201">
    <property type="term" value="F:extracellular matrix structural constituent"/>
    <property type="evidence" value="ECO:0007669"/>
    <property type="project" value="TreeGrafter"/>
</dbReference>
<dbReference type="GO" id="GO:0034446">
    <property type="term" value="P:substrate adhesion-dependent cell spreading"/>
    <property type="evidence" value="ECO:0007669"/>
    <property type="project" value="UniProtKB-ARBA"/>
</dbReference>
<name>A0AAV7P2T1_PLEWA</name>
<evidence type="ECO:0000256" key="21">
    <source>
        <dbReference type="SAM" id="MobiDB-lite"/>
    </source>
</evidence>
<evidence type="ECO:0000256" key="7">
    <source>
        <dbReference type="ARBA" id="ARBA00022889"/>
    </source>
</evidence>
<dbReference type="Pfam" id="PF00052">
    <property type="entry name" value="Laminin_B"/>
    <property type="match status" value="1"/>
</dbReference>
<evidence type="ECO:0000256" key="13">
    <source>
        <dbReference type="ARBA" id="ARBA00072596"/>
    </source>
</evidence>
<feature type="domain" description="Laminin EGF-like" evidence="24">
    <location>
        <begin position="577"/>
        <end position="621"/>
    </location>
</feature>
<feature type="domain" description="Laminin EGF-like" evidence="24">
    <location>
        <begin position="2059"/>
        <end position="2105"/>
    </location>
</feature>
<evidence type="ECO:0000256" key="3">
    <source>
        <dbReference type="ARBA" id="ARBA00022530"/>
    </source>
</evidence>
<comment type="subunit">
    <text evidence="12">Laminin is a complex glycoprotein, consisting of three different polypeptide chains (alpha, beta, gamma), which are bound to each other by disulfide bonds into a cross-shaped molecule comprising one long and three short arms with globules at each end. Alpha-5 is a subunit of laminin-10 (laminin-511), laminin-11 (laminin-521) and laminin-15 (laminin-523).</text>
</comment>
<evidence type="ECO:0000256" key="22">
    <source>
        <dbReference type="SAM" id="SignalP"/>
    </source>
</evidence>
<dbReference type="FunFam" id="2.10.25.10:FF:000034">
    <property type="entry name" value="Laminin subunit alpha 3"/>
    <property type="match status" value="2"/>
</dbReference>
<dbReference type="PROSITE" id="PS51115">
    <property type="entry name" value="LAMININ_IVA"/>
    <property type="match status" value="1"/>
</dbReference>
<feature type="disulfide bond" evidence="19">
    <location>
        <begin position="1995"/>
        <end position="2009"/>
    </location>
</feature>
<keyword evidence="11 19" id="KW-0424">Laminin EGF-like domain</keyword>
<feature type="domain" description="Laminin N-terminal" evidence="27">
    <location>
        <begin position="34"/>
        <end position="288"/>
    </location>
</feature>
<feature type="disulfide bond" evidence="19">
    <location>
        <begin position="1928"/>
        <end position="1937"/>
    </location>
</feature>
<evidence type="ECO:0000259" key="26">
    <source>
        <dbReference type="PROSITE" id="PS51115"/>
    </source>
</evidence>
<organism evidence="28 29">
    <name type="scientific">Pleurodeles waltl</name>
    <name type="common">Iberian ribbed newt</name>
    <dbReference type="NCBI Taxonomy" id="8319"/>
    <lineage>
        <taxon>Eukaryota</taxon>
        <taxon>Metazoa</taxon>
        <taxon>Chordata</taxon>
        <taxon>Craniata</taxon>
        <taxon>Vertebrata</taxon>
        <taxon>Euteleostomi</taxon>
        <taxon>Amphibia</taxon>
        <taxon>Batrachia</taxon>
        <taxon>Caudata</taxon>
        <taxon>Salamandroidea</taxon>
        <taxon>Salamandridae</taxon>
        <taxon>Pleurodelinae</taxon>
        <taxon>Pleurodeles</taxon>
    </lineage>
</organism>
<dbReference type="GO" id="GO:0016477">
    <property type="term" value="P:cell migration"/>
    <property type="evidence" value="ECO:0007669"/>
    <property type="project" value="UniProtKB-ARBA"/>
</dbReference>
<keyword evidence="2" id="KW-0964">Secreted</keyword>
<dbReference type="PROSITE" id="PS51117">
    <property type="entry name" value="LAMININ_NTER"/>
    <property type="match status" value="1"/>
</dbReference>
<dbReference type="Gene3D" id="2.10.25.10">
    <property type="entry name" value="Laminin"/>
    <property type="match status" value="19"/>
</dbReference>
<dbReference type="FunFam" id="2.10.25.10:FF:000454">
    <property type="entry name" value="Laminin subunit alpha 1"/>
    <property type="match status" value="1"/>
</dbReference>
<dbReference type="PROSITE" id="PS01248">
    <property type="entry name" value="EGF_LAM_1"/>
    <property type="match status" value="8"/>
</dbReference>
<proteinExistence type="predicted"/>
<dbReference type="InterPro" id="IPR001791">
    <property type="entry name" value="Laminin_G"/>
</dbReference>
<evidence type="ECO:0000256" key="12">
    <source>
        <dbReference type="ARBA" id="ARBA00063580"/>
    </source>
</evidence>
<evidence type="ECO:0000256" key="20">
    <source>
        <dbReference type="SAM" id="Coils"/>
    </source>
</evidence>
<sequence length="3698" mass="405783">MAPGLAVPLFSALLLILPNSALGQELPTNTPGVNGYSLHPPYFNLAEGTLISASATCGEEKETGRAIPDLYCKLVGGPASGDPSQTIQGQYCDICSAAITDKAHPITNAIDGTERWWQSPPLSRGLEFNEVNVTLDLGQLFHVAYVLIKFANSPRPDLWVLERSTDFGVNYQPWHYFASSKRDCIERFGVRTIERISKDDDAFCTTEYSRIVPLENGEIVVSLVNGRPGASNFSYSPLLRDFTKATNIRLRFMRTNTLLGHLMGKALRDPTVTRRYYYSIKDISIGGRCVCNGHAEVCDARDPNNPYRLHCDCRHNTCGGSCDHCCPGFHQFAWKPATRDSANECEACHCNGHAQDCYYDPEVENRRGSMNRHGQHEGGGVCVDCQHHTTGVNCERCISGYYKSPDHPVDSPYTCYRCVCDSEFMDGTCEDLTGRCYCKPNYTGENCDVCAEGYTDFPQCYPVPSTSDDDKGAQVRPAGEIINCDCSAAGTVGNACRKDSRTGVCVCKPNFQGLYCESCAAGHFGPYCQACDCTGPGVFDGSCDSESGQCACRSGFEGVACNTCAPGFFNYPLCQLCGCSVVGTLPEGCDPAGRCICKPEYTGPRCDQCIVGYHSYPYCQACSCDPRGSVDNTCSQTGHCQCHPNYAGPTCNQCAHGFYGYPSCTACQCSIDGSLHSTCDPVTGACSCLAKVTGQRCDVCVPGAYGFPRCEVGSCNPAGSTNLELSPTSGSCQCRGFVEGLACDRCKPLYWNLTPENPEGCTSCLCDSRGSASGVAECHQGSGQCFCKPNICSRSCSVCRDGFFNLQKDNYFGCQGCQCDIGGSVGLVCDARTGACQCRQNVHGPKCTQPKKDHYFPDLHHLKFEVEDGTTLDGRAVRFGYNPLEFENFSWRGYAQMSSFQAKVVVTINVTLPDLFRIVFRYVNRGPASVEGKVSVVEEGKFNVCGNCSEQTKQIIFAPTTEPAFVTVPQNSYGVPFVLNPNVWSVIIEAEGILLDYLVLLPSAYYEAPILQLKVTEACMHTAPPEQTNQNCLLYQFVPLDGFPSSSASNGLCRLDNSLPRPCQAQQVTPKWPPVVACSGNDVDVQLQLSLPRPGRYVLLVEYGNNGGLQTSGLAVTTPQLGPQEAAFIFYPCSYSFLCRGVALDSQSQMAVLELTTEASVRFSADHAQFLLHKVFLIPLEQFTMEFVEPRVHCISTHGSSAHSSSTACVPSRFQMPSQFILLTDVQVGSLSSNIPISHGFIPTESPTGPPQSHPRPPTAVGTSSLTLLHSSQNVAVYQYRIQNLGRYAFILHYYQPHHQRFTVEVLVNGGRVWQGLSNATFCPHGYGCRSLVISENQIILDVTDNDLSITIRVPEGKKLWLDYVLVVPEGSYSSSYLVEDPLDKSYDFISICGVNGFSINPVTSSKFCRDSAVSLSLFHNNGAQPCACHEVGATRTSCEPLGGQCSCKPNVIGRDCARCATGYWGFPNCRPCMCETRLCNEVTGQCICPPRTIQPDCTVCEPQTFACHPLIGCEECNCSRSGVGELTDPGCDLESGQCACKPNIVGRQCEQCSPGFYGYPNCRRCDCNWEGSRPSICNPVTGQCHCKENVEGPRCDQCKLGTFYLDPANPKGCTRCFCFGATDRCHSASKLRVEFMDMAGWVLLGGDHQEIELSFKLEEALIEADLQDVPDVYQELYWQAPPSYHGDRVSSYGGYLRYQLYSKAIRGDAVFIPVTPRPDVILKGNQMSIAFREQTYPLPGDHHEGQIQLVESNFKHTETNNPVSREELMMVLANLEQLQIRALNSQPSSLVSLRKVVLEIAVEINEVSVSPARDVELCMCPANYRGDSCQECAPGFYRDTKGLFLGKCIPCSCNGRSDQCMPGTGVCINCQYNTEGDHCERCKGGFLGNATVEKPLQCIGCPCPLSVASNNFAIGCVQKGSVTQCFCNPGYAGAQCERCAPGYYGNPMVIGSTCQPCNCSGNTDGNALFSDCDSRTGVCIGCMFNTAGPRCELCAPGYYGDAVVAKNCSKCDCSPCGTSACDPTSGRCLCKAGVSGIRCDQCQDGYFGFDGCTGCQKCDCDVASMGPTCDSLTGQCSCKPGVGGPRCQQCAPGYWGFGVSGCTKCVCKGGSCDPRTGECKCTEGLTGKQCDTCLQQHSIPVSQGPDLLKCEPCDSCVLVLLQDLHRMEDMYPLIRDQLSNLSASSIAWTRLGGLNSSIENATNLLFQYQNLVNAAREEADRLKNQTGILAEDISTLDERASLANLTANKIKHGTETTHENAEKLLKKIQDLHQHILDLADQMSRIGEMDGTNITSSDEFRQKMAEIERMMKEMRELNFNNRREDAETELKAAKKLLDRVKNEMFDKLDANQDLVNDIQDRLSQYNSELMDLRDALNDAVNQTRQADDLNSLNQNSLEESQQKIKDLLDQYAQVQNAVRMAEDALIQVSDLLQMIEWVKEEYEKLAARLDGARIPLMEKVKRFSPASSKIPIVEEAEEYAQLLNELAKNLSSVIHDANQDEFIQKAINASNAYASIIDAVKNAEKAANDAHQAATGALMSVVAEDLDKKAKNLKKKSRTLEEAAKKEQSELNGGVKKRLQDAKDRLRDAKTKKDQLQKDLQSTLDMLNINMGDVADTLQAAKTSAADASAKATTVNNAVTDMEKNLDQWKEKYGNMTNNDLSQAMQEADSSVSNLDSTIPLLLQKLNNLEKRKSQNASISDKIQQIRQLISQARNAASKVKIPMKFNGSSGVLMRTPNNLEDLAPYTSLKFYIQNPDFKAKKRRQTEDSASRFVLYLGPQDASGDYIGVVMREGKMQWVYRLGDEDPTLLTIDEEISEQFATISIERILQYGHMSVIVEKKQNLHETKADGTSKGKQGLLNLNPNQVVFYVGGYPSTFVPPTTLRFPNFIGCIEMDTLNEEVISLYNFEETFDLDTTRDKPCSRSKSTSDPWITDGSYFDGSGYAEIKLGTQSGLTKRYEMEVRVVSYSGIIFFLESQGQFLCLAVQDGKPALYYDFGDGLQKAKPSVDPSTVPISSASSKLIEIILHSAGGRKKIFIRRERLTIFTLEHEDIKLYSATECYLAGVPPAKLPESLQAIFPSGGSIRGCMRGLKALDRYIDLKRMVTIGVSYSCTSDLLISRSAAFSGNGFLTLSLKNLPTLQDNYYTGFGFRTSQSNGLMYQHATQEGTCQVSLKNGKVAVKVLKTELTSRSPYADGLGHYVTVYSNEADVQLYVDDQLQGTRKVGSRNKRHKRQDEQGLVHLGGLPEADTIGNLSGCIGNVFVRRKTDAQMVEDLQENIDRFNITMKCYTEMQEKPPQEIRALLRKGKRKPKTQPALKDRRHSIERFCLPSQHPKAPKGAFRFGGSSSSHLEFDNIPESFKERSHFSLEVRLNSSTGMLFYVANERESSLMALFVSHGRFVFLVESSGSKLRLRSKDKYQDGKWHTVFFSRDKSKIHLVINGLRSQSSAAPSGSDFAVTSPFYVGGVPEGKARNRVPEASLTSFDGCIKNLKLNGQLLDSPDRIFAVTPCYEGTMESGLYFAPEGGFLTLVDSVAFGEDLELILEIRPQSSSSLIFHIGRKKGHYLTVYTDGQKVTVQADMGAGEFQVSVTPQQSLCDGQWHTIAVLKGKNVIQLDVDTDRNHTVGPSSISSTTVKEPLYVGGVPDTVEVPAWPESSPHRHYYVGCARNLVINRKHIDMSRTGNISGSAGVSGCPTM</sequence>
<feature type="domain" description="Laminin EGF-like" evidence="24">
    <location>
        <begin position="1902"/>
        <end position="1957"/>
    </location>
</feature>
<feature type="disulfide bond" evidence="19">
    <location>
        <begin position="1568"/>
        <end position="1585"/>
    </location>
</feature>
<gene>
    <name evidence="28" type="ORF">NDU88_001080</name>
</gene>
<dbReference type="PROSITE" id="PS00022">
    <property type="entry name" value="EGF_1"/>
    <property type="match status" value="1"/>
</dbReference>
<feature type="domain" description="Laminin IV type A" evidence="26">
    <location>
        <begin position="1637"/>
        <end position="1818"/>
    </location>
</feature>
<evidence type="ECO:0000256" key="6">
    <source>
        <dbReference type="ARBA" id="ARBA00022869"/>
    </source>
</evidence>
<feature type="disulfide bond" evidence="19">
    <location>
        <begin position="533"/>
        <end position="550"/>
    </location>
</feature>
<accession>A0AAV7P2T1</accession>
<dbReference type="InterPro" id="IPR001368">
    <property type="entry name" value="TNFR/NGFR_Cys_rich_reg"/>
</dbReference>
<feature type="disulfide bond" evidence="19">
    <location>
        <begin position="1448"/>
        <end position="1457"/>
    </location>
</feature>
<dbReference type="InterPro" id="IPR008211">
    <property type="entry name" value="Laminin_N"/>
</dbReference>
<evidence type="ECO:0000256" key="15">
    <source>
        <dbReference type="ARBA" id="ARBA00078366"/>
    </source>
</evidence>
<evidence type="ECO:0000256" key="9">
    <source>
        <dbReference type="ARBA" id="ARBA00023157"/>
    </source>
</evidence>
<dbReference type="FunFam" id="2.10.25.10:FF:000209">
    <property type="entry name" value="Laminin subunit alpha 5"/>
    <property type="match status" value="1"/>
</dbReference>
<dbReference type="GO" id="GO:0002009">
    <property type="term" value="P:morphogenesis of an epithelium"/>
    <property type="evidence" value="ECO:0007669"/>
    <property type="project" value="UniProtKB-ARBA"/>
</dbReference>
<feature type="region of interest" description="Disordered" evidence="21">
    <location>
        <begin position="1243"/>
        <end position="1262"/>
    </location>
</feature>
<feature type="disulfide bond" evidence="19">
    <location>
        <begin position="1429"/>
        <end position="1446"/>
    </location>
</feature>
<feature type="domain" description="Laminin EGF-like" evidence="24">
    <location>
        <begin position="764"/>
        <end position="816"/>
    </location>
</feature>
<dbReference type="FunFam" id="2.60.120.260:FF:000022">
    <property type="entry name" value="Laminin subunit alpha 5"/>
    <property type="match status" value="1"/>
</dbReference>
<evidence type="ECO:0000256" key="8">
    <source>
        <dbReference type="ARBA" id="ARBA00023054"/>
    </source>
</evidence>
<dbReference type="FunFam" id="2.10.25.10:FF:000090">
    <property type="entry name" value="laminin subunit alpha"/>
    <property type="match status" value="1"/>
</dbReference>
<dbReference type="PANTHER" id="PTHR10574">
    <property type="entry name" value="NETRIN/LAMININ-RELATED"/>
    <property type="match status" value="1"/>
</dbReference>
<dbReference type="PRINTS" id="PR00011">
    <property type="entry name" value="EGFLAMININ"/>
</dbReference>
<feature type="coiled-coil region" evidence="20">
    <location>
        <begin position="2199"/>
        <end position="2226"/>
    </location>
</feature>
<dbReference type="FunFam" id="2.10.25.10:FF:000188">
    <property type="entry name" value="Laminin subunit gamma 2"/>
    <property type="match status" value="1"/>
</dbReference>
<dbReference type="PROSITE" id="PS50050">
    <property type="entry name" value="TNFR_NGFR_2"/>
    <property type="match status" value="1"/>
</dbReference>
<keyword evidence="10" id="KW-0325">Glycoprotein</keyword>
<feature type="domain" description="Laminin EGF-like" evidence="24">
    <location>
        <begin position="1958"/>
        <end position="2011"/>
    </location>
</feature>
<evidence type="ECO:0000259" key="23">
    <source>
        <dbReference type="PROSITE" id="PS50025"/>
    </source>
</evidence>
<protein>
    <recommendedName>
        <fullName evidence="13">Laminin subunit alpha-5</fullName>
    </recommendedName>
    <alternativeName>
        <fullName evidence="17">Laminin A chain</fullName>
    </alternativeName>
    <alternativeName>
        <fullName evidence="14">Laminin-10 subunit alpha</fullName>
    </alternativeName>
    <alternativeName>
        <fullName evidence="16">Laminin-11 subunit alpha</fullName>
    </alternativeName>
    <alternativeName>
        <fullName evidence="15">Laminin-15 subunit alpha</fullName>
    </alternativeName>
</protein>
<dbReference type="SMART" id="SM00181">
    <property type="entry name" value="EGF"/>
    <property type="match status" value="15"/>
</dbReference>
<dbReference type="FunFam" id="2.60.120.200:FF:000151">
    <property type="entry name" value="Laminin subunit alpha 5"/>
    <property type="match status" value="1"/>
</dbReference>
<dbReference type="SUPFAM" id="SSF57196">
    <property type="entry name" value="EGF/Laminin"/>
    <property type="match status" value="20"/>
</dbReference>
<feature type="domain" description="Laminin EGF-like" evidence="24">
    <location>
        <begin position="531"/>
        <end position="576"/>
    </location>
</feature>
<feature type="disulfide bond" evidence="19">
    <location>
        <begin position="1587"/>
        <end position="1596"/>
    </location>
</feature>
<feature type="signal peptide" evidence="22">
    <location>
        <begin position="1"/>
        <end position="23"/>
    </location>
</feature>
<feature type="disulfide bond" evidence="19">
    <location>
        <begin position="1566"/>
        <end position="1578"/>
    </location>
</feature>
<feature type="disulfide bond" evidence="19">
    <location>
        <begin position="2031"/>
        <end position="2040"/>
    </location>
</feature>
<dbReference type="GO" id="GO:0043259">
    <property type="term" value="C:laminin-10 complex"/>
    <property type="evidence" value="ECO:0007669"/>
    <property type="project" value="UniProtKB-ARBA"/>
</dbReference>
<dbReference type="SMART" id="SM00180">
    <property type="entry name" value="EGF_Lam"/>
    <property type="match status" value="21"/>
</dbReference>
<reference evidence="28" key="1">
    <citation type="journal article" date="2022" name="bioRxiv">
        <title>Sequencing and chromosome-scale assembly of the giantPleurodeles waltlgenome.</title>
        <authorList>
            <person name="Brown T."/>
            <person name="Elewa A."/>
            <person name="Iarovenko S."/>
            <person name="Subramanian E."/>
            <person name="Araus A.J."/>
            <person name="Petzold A."/>
            <person name="Susuki M."/>
            <person name="Suzuki K.-i.T."/>
            <person name="Hayashi T."/>
            <person name="Toyoda A."/>
            <person name="Oliveira C."/>
            <person name="Osipova E."/>
            <person name="Leigh N.D."/>
            <person name="Simon A."/>
            <person name="Yun M.H."/>
        </authorList>
    </citation>
    <scope>NUCLEOTIDE SEQUENCE</scope>
    <source>
        <strain evidence="28">20211129_DDA</strain>
        <tissue evidence="28">Liver</tissue>
    </source>
</reference>
<feature type="domain" description="Laminin EGF-like" evidence="24">
    <location>
        <begin position="622"/>
        <end position="666"/>
    </location>
</feature>
<dbReference type="FunFam" id="2.10.25.10:FF:000033">
    <property type="entry name" value="Laminin subunit alpha 2"/>
    <property type="match status" value="1"/>
</dbReference>
<dbReference type="FunFam" id="2.10.25.10:FF:000082">
    <property type="entry name" value="Laminin subunit alpha 1"/>
    <property type="match status" value="2"/>
</dbReference>
<feature type="disulfide bond" evidence="19">
    <location>
        <begin position="1871"/>
        <end position="1880"/>
    </location>
</feature>
<feature type="domain" description="Laminin EGF-like" evidence="24">
    <location>
        <begin position="484"/>
        <end position="530"/>
    </location>
</feature>
<dbReference type="InterPro" id="IPR002049">
    <property type="entry name" value="LE_dom"/>
</dbReference>
<dbReference type="InterPro" id="IPR009254">
    <property type="entry name" value="Laminin_aI"/>
</dbReference>
<dbReference type="InterPro" id="IPR000034">
    <property type="entry name" value="Laminin_IV"/>
</dbReference>
<feature type="disulfide bond" evidence="19">
    <location>
        <begin position="552"/>
        <end position="561"/>
    </location>
</feature>
<feature type="domain" description="TNFR-Cys" evidence="25">
    <location>
        <begin position="1832"/>
        <end position="1880"/>
    </location>
</feature>
<keyword evidence="5" id="KW-0677">Repeat</keyword>
<comment type="caution">
    <text evidence="28">The sequence shown here is derived from an EMBL/GenBank/DDBJ whole genome shotgun (WGS) entry which is preliminary data.</text>
</comment>
<dbReference type="Pfam" id="PF02210">
    <property type="entry name" value="Laminin_G_2"/>
    <property type="match status" value="4"/>
</dbReference>
<dbReference type="FunFam" id="2.10.25.10:FF:000069">
    <property type="entry name" value="Laminin subunit alpha 1"/>
    <property type="match status" value="1"/>
</dbReference>
<evidence type="ECO:0000256" key="14">
    <source>
        <dbReference type="ARBA" id="ARBA00077092"/>
    </source>
</evidence>
<feature type="disulfide bond" evidence="19">
    <location>
        <begin position="622"/>
        <end position="634"/>
    </location>
</feature>
<feature type="domain" description="Laminin EGF-like" evidence="24">
    <location>
        <begin position="2012"/>
        <end position="2058"/>
    </location>
</feature>
<evidence type="ECO:0000259" key="27">
    <source>
        <dbReference type="PROSITE" id="PS51117"/>
    </source>
</evidence>
<feature type="domain" description="Laminin G" evidence="23">
    <location>
        <begin position="3341"/>
        <end position="3511"/>
    </location>
</feature>
<evidence type="ECO:0000256" key="11">
    <source>
        <dbReference type="ARBA" id="ARBA00023292"/>
    </source>
</evidence>
<dbReference type="GO" id="GO:0007411">
    <property type="term" value="P:axon guidance"/>
    <property type="evidence" value="ECO:0007669"/>
    <property type="project" value="TreeGrafter"/>
</dbReference>
<evidence type="ECO:0000256" key="1">
    <source>
        <dbReference type="ARBA" id="ARBA00004302"/>
    </source>
</evidence>
<dbReference type="FunFam" id="2.10.25.10:FF:000083">
    <property type="entry name" value="Laminin subunit alpha"/>
    <property type="match status" value="1"/>
</dbReference>
<feature type="domain" description="Laminin G" evidence="23">
    <location>
        <begin position="2723"/>
        <end position="2922"/>
    </location>
</feature>
<feature type="disulfide bond" evidence="19">
    <location>
        <begin position="597"/>
        <end position="606"/>
    </location>
</feature>
<dbReference type="GO" id="GO:0005178">
    <property type="term" value="F:integrin binding"/>
    <property type="evidence" value="ECO:0007669"/>
    <property type="project" value="UniProtKB-ARBA"/>
</dbReference>
<dbReference type="FunFam" id="2.60.120.200:FF:000271">
    <property type="entry name" value="Laminin alpha 5"/>
    <property type="match status" value="1"/>
</dbReference>
<keyword evidence="6" id="KW-0084">Basement membrane</keyword>
<feature type="coiled-coil region" evidence="20">
    <location>
        <begin position="2262"/>
        <end position="2424"/>
    </location>
</feature>
<dbReference type="SUPFAM" id="SSF57997">
    <property type="entry name" value="Tropomyosin"/>
    <property type="match status" value="1"/>
</dbReference>
<dbReference type="FunFam" id="2.10.25.10:FF:000437">
    <property type="entry name" value="Laminin subunit alpha 5"/>
    <property type="match status" value="1"/>
</dbReference>
<evidence type="ECO:0000256" key="19">
    <source>
        <dbReference type="PROSITE-ProRule" id="PRU00460"/>
    </source>
</evidence>
<dbReference type="SUPFAM" id="SSF49899">
    <property type="entry name" value="Concanavalin A-like lectins/glucanases"/>
    <property type="match status" value="5"/>
</dbReference>
<feature type="region of interest" description="Disordered" evidence="21">
    <location>
        <begin position="2555"/>
        <end position="2579"/>
    </location>
</feature>
<evidence type="ECO:0000256" key="10">
    <source>
        <dbReference type="ARBA" id="ARBA00023180"/>
    </source>
</evidence>
<feature type="disulfide bond" evidence="19">
    <location>
        <begin position="667"/>
        <end position="679"/>
    </location>
</feature>
<dbReference type="FunFam" id="2.10.25.10:FF:000074">
    <property type="entry name" value="Laminin subunit alpha"/>
    <property type="match status" value="1"/>
</dbReference>
<feature type="disulfide bond" evidence="19">
    <location>
        <begin position="484"/>
        <end position="496"/>
    </location>
</feature>
<dbReference type="InterPro" id="IPR013320">
    <property type="entry name" value="ConA-like_dom_sf"/>
</dbReference>
<feature type="domain" description="Laminin EGF-like" evidence="24">
    <location>
        <begin position="1427"/>
        <end position="1472"/>
    </location>
</feature>
<dbReference type="InterPro" id="IPR056863">
    <property type="entry name" value="LMN_ATRN_NET-like_EGF"/>
</dbReference>
<evidence type="ECO:0000313" key="28">
    <source>
        <dbReference type="EMBL" id="KAJ1122595.1"/>
    </source>
</evidence>
<keyword evidence="7" id="KW-0130">Cell adhesion</keyword>
<evidence type="ECO:0000256" key="2">
    <source>
        <dbReference type="ARBA" id="ARBA00022525"/>
    </source>
</evidence>
<dbReference type="FunFam" id="2.10.25.10:FF:000051">
    <property type="entry name" value="Laminin subunit alpha 4"/>
    <property type="match status" value="1"/>
</dbReference>
<dbReference type="Gene3D" id="2.60.120.260">
    <property type="entry name" value="Galactose-binding domain-like"/>
    <property type="match status" value="1"/>
</dbReference>
<evidence type="ECO:0000256" key="17">
    <source>
        <dbReference type="ARBA" id="ARBA00082020"/>
    </source>
</evidence>
<dbReference type="GO" id="GO:0035239">
    <property type="term" value="P:tube morphogenesis"/>
    <property type="evidence" value="ECO:0007669"/>
    <property type="project" value="UniProtKB-ARBA"/>
</dbReference>
<feature type="disulfide bond" evidence="19">
    <location>
        <begin position="531"/>
        <end position="543"/>
    </location>
</feature>
<feature type="domain" description="Laminin G" evidence="23">
    <location>
        <begin position="2934"/>
        <end position="3113"/>
    </location>
</feature>
<feature type="compositionally biased region" description="Pro residues" evidence="21">
    <location>
        <begin position="1248"/>
        <end position="1258"/>
    </location>
</feature>
<dbReference type="InterPro" id="IPR000742">
    <property type="entry name" value="EGF"/>
</dbReference>
<dbReference type="GO" id="GO:0048732">
    <property type="term" value="P:gland development"/>
    <property type="evidence" value="ECO:0007669"/>
    <property type="project" value="UniProtKB-ARBA"/>
</dbReference>
<dbReference type="GO" id="GO:0071711">
    <property type="term" value="P:basement membrane organization"/>
    <property type="evidence" value="ECO:0007669"/>
    <property type="project" value="UniProtKB-ARBA"/>
</dbReference>
<feature type="coiled-coil region" evidence="20">
    <location>
        <begin position="2632"/>
        <end position="2659"/>
    </location>
</feature>
<feature type="disulfide bond" evidence="19">
    <location>
        <begin position="2079"/>
        <end position="2088"/>
    </location>
</feature>
<dbReference type="FunFam" id="2.10.25.10:FF:000011">
    <property type="entry name" value="Cadherin EGF LAG seven-pass G-type receptor"/>
    <property type="match status" value="1"/>
</dbReference>
<feature type="disulfide bond" evidence="19">
    <location>
        <begin position="1541"/>
        <end position="1550"/>
    </location>
</feature>
<dbReference type="SMART" id="SM00136">
    <property type="entry name" value="LamNT"/>
    <property type="match status" value="1"/>
</dbReference>
<dbReference type="FunFam" id="2.10.25.10:FF:000084">
    <property type="entry name" value="Laminin subunit alpha 3"/>
    <property type="match status" value="1"/>
</dbReference>
<keyword evidence="8 20" id="KW-0175">Coiled coil</keyword>
<dbReference type="GO" id="GO:0006950">
    <property type="term" value="P:response to stress"/>
    <property type="evidence" value="ECO:0007669"/>
    <property type="project" value="UniProtKB-ARBA"/>
</dbReference>
<dbReference type="SMART" id="SM00281">
    <property type="entry name" value="LamB"/>
    <property type="match status" value="1"/>
</dbReference>
<evidence type="ECO:0000256" key="5">
    <source>
        <dbReference type="ARBA" id="ARBA00022737"/>
    </source>
</evidence>
<dbReference type="FunFam" id="2.60.120.200:FF:000209">
    <property type="entry name" value="Laminin subunit alpha 5"/>
    <property type="match status" value="1"/>
</dbReference>